<sequence length="109" mass="11121">MVPTTTTTTTYHGQPVVGLAGCGNPHSPGLPAITLAHHAALAVPGWEGAPTEMTKWTSRQTGQEPASAGATSNKVQPERAKEKAKEGADDKGQDAAPDKPPEEGAKGKG</sequence>
<dbReference type="AlphaFoldDB" id="A0AAV7LKA2"/>
<evidence type="ECO:0000256" key="1">
    <source>
        <dbReference type="SAM" id="MobiDB-lite"/>
    </source>
</evidence>
<comment type="caution">
    <text evidence="2">The sequence shown here is derived from an EMBL/GenBank/DDBJ whole genome shotgun (WGS) entry which is preliminary data.</text>
</comment>
<protein>
    <submittedName>
        <fullName evidence="2">Uncharacterized protein</fullName>
    </submittedName>
</protein>
<accession>A0AAV7LKA2</accession>
<feature type="compositionally biased region" description="Basic and acidic residues" evidence="1">
    <location>
        <begin position="76"/>
        <end position="109"/>
    </location>
</feature>
<proteinExistence type="predicted"/>
<gene>
    <name evidence="2" type="ORF">NDU88_004601</name>
</gene>
<dbReference type="EMBL" id="JANPWB010000015">
    <property type="protein sequence ID" value="KAJ1091477.1"/>
    <property type="molecule type" value="Genomic_DNA"/>
</dbReference>
<evidence type="ECO:0000313" key="2">
    <source>
        <dbReference type="EMBL" id="KAJ1091477.1"/>
    </source>
</evidence>
<dbReference type="Proteomes" id="UP001066276">
    <property type="component" value="Chromosome 11"/>
</dbReference>
<name>A0AAV7LKA2_PLEWA</name>
<organism evidence="2 3">
    <name type="scientific">Pleurodeles waltl</name>
    <name type="common">Iberian ribbed newt</name>
    <dbReference type="NCBI Taxonomy" id="8319"/>
    <lineage>
        <taxon>Eukaryota</taxon>
        <taxon>Metazoa</taxon>
        <taxon>Chordata</taxon>
        <taxon>Craniata</taxon>
        <taxon>Vertebrata</taxon>
        <taxon>Euteleostomi</taxon>
        <taxon>Amphibia</taxon>
        <taxon>Batrachia</taxon>
        <taxon>Caudata</taxon>
        <taxon>Salamandroidea</taxon>
        <taxon>Salamandridae</taxon>
        <taxon>Pleurodelinae</taxon>
        <taxon>Pleurodeles</taxon>
    </lineage>
</organism>
<reference evidence="2" key="1">
    <citation type="journal article" date="2022" name="bioRxiv">
        <title>Sequencing and chromosome-scale assembly of the giantPleurodeles waltlgenome.</title>
        <authorList>
            <person name="Brown T."/>
            <person name="Elewa A."/>
            <person name="Iarovenko S."/>
            <person name="Subramanian E."/>
            <person name="Araus A.J."/>
            <person name="Petzold A."/>
            <person name="Susuki M."/>
            <person name="Suzuki K.-i.T."/>
            <person name="Hayashi T."/>
            <person name="Toyoda A."/>
            <person name="Oliveira C."/>
            <person name="Osipova E."/>
            <person name="Leigh N.D."/>
            <person name="Simon A."/>
            <person name="Yun M.H."/>
        </authorList>
    </citation>
    <scope>NUCLEOTIDE SEQUENCE</scope>
    <source>
        <strain evidence="2">20211129_DDA</strain>
        <tissue evidence="2">Liver</tissue>
    </source>
</reference>
<evidence type="ECO:0000313" key="3">
    <source>
        <dbReference type="Proteomes" id="UP001066276"/>
    </source>
</evidence>
<feature type="region of interest" description="Disordered" evidence="1">
    <location>
        <begin position="50"/>
        <end position="109"/>
    </location>
</feature>
<keyword evidence="3" id="KW-1185">Reference proteome</keyword>
<feature type="compositionally biased region" description="Polar residues" evidence="1">
    <location>
        <begin position="54"/>
        <end position="75"/>
    </location>
</feature>